<keyword evidence="3 6" id="KW-0812">Transmembrane</keyword>
<feature type="transmembrane region" description="Helical" evidence="6">
    <location>
        <begin position="52"/>
        <end position="74"/>
    </location>
</feature>
<organism evidence="7 8">
    <name type="scientific">[Actinomadura] parvosata subsp. kistnae</name>
    <dbReference type="NCBI Taxonomy" id="1909395"/>
    <lineage>
        <taxon>Bacteria</taxon>
        <taxon>Bacillati</taxon>
        <taxon>Actinomycetota</taxon>
        <taxon>Actinomycetes</taxon>
        <taxon>Streptosporangiales</taxon>
        <taxon>Streptosporangiaceae</taxon>
        <taxon>Nonomuraea</taxon>
    </lineage>
</organism>
<reference evidence="8" key="1">
    <citation type="journal article" date="2017" name="Med. Chem. Commun.">
        <title>Nonomuraea sp. ATCC 55076 harbours the largest actinomycete chromosome to date and the kistamicin biosynthetic gene cluster.</title>
        <authorList>
            <person name="Nazari B."/>
            <person name="Forneris C.C."/>
            <person name="Gibson M.I."/>
            <person name="Moon K."/>
            <person name="Schramma K.R."/>
            <person name="Seyedsayamdost M.R."/>
        </authorList>
    </citation>
    <scope>NUCLEOTIDE SEQUENCE [LARGE SCALE GENOMIC DNA]</scope>
    <source>
        <strain evidence="8">ATCC 55076</strain>
    </source>
</reference>
<dbReference type="Gene3D" id="1.20.1250.20">
    <property type="entry name" value="MFS general substrate transporter like domains"/>
    <property type="match status" value="1"/>
</dbReference>
<feature type="transmembrane region" description="Helical" evidence="6">
    <location>
        <begin position="395"/>
        <end position="413"/>
    </location>
</feature>
<proteinExistence type="predicted"/>
<protein>
    <submittedName>
        <fullName evidence="7">MFS transporter</fullName>
    </submittedName>
</protein>
<keyword evidence="4 6" id="KW-1133">Transmembrane helix</keyword>
<dbReference type="InterPro" id="IPR011701">
    <property type="entry name" value="MFS"/>
</dbReference>
<evidence type="ECO:0000313" key="7">
    <source>
        <dbReference type="EMBL" id="AQZ66668.1"/>
    </source>
</evidence>
<feature type="transmembrane region" description="Helical" evidence="6">
    <location>
        <begin position="304"/>
        <end position="322"/>
    </location>
</feature>
<feature type="transmembrane region" description="Helical" evidence="6">
    <location>
        <begin position="372"/>
        <end position="389"/>
    </location>
</feature>
<dbReference type="GO" id="GO:0005886">
    <property type="term" value="C:plasma membrane"/>
    <property type="evidence" value="ECO:0007669"/>
    <property type="project" value="UniProtKB-SubCell"/>
</dbReference>
<evidence type="ECO:0000256" key="2">
    <source>
        <dbReference type="ARBA" id="ARBA00022475"/>
    </source>
</evidence>
<dbReference type="SUPFAM" id="SSF103473">
    <property type="entry name" value="MFS general substrate transporter"/>
    <property type="match status" value="1"/>
</dbReference>
<dbReference type="OrthoDB" id="9815525at2"/>
<dbReference type="AlphaFoldDB" id="A0A1V0A8Z0"/>
<feature type="transmembrane region" description="Helical" evidence="6">
    <location>
        <begin position="272"/>
        <end position="292"/>
    </location>
</feature>
<keyword evidence="2" id="KW-1003">Cell membrane</keyword>
<dbReference type="RefSeq" id="WP_080042950.1">
    <property type="nucleotide sequence ID" value="NZ_CP017717.1"/>
</dbReference>
<comment type="subcellular location">
    <subcellularLocation>
        <location evidence="1">Cell membrane</location>
        <topology evidence="1">Multi-pass membrane protein</topology>
    </subcellularLocation>
</comment>
<dbReference type="STRING" id="1909395.BKM31_39150"/>
<keyword evidence="5 6" id="KW-0472">Membrane</keyword>
<gene>
    <name evidence="7" type="ORF">BKM31_39150</name>
</gene>
<dbReference type="PANTHER" id="PTHR23513">
    <property type="entry name" value="INTEGRAL MEMBRANE EFFLUX PROTEIN-RELATED"/>
    <property type="match status" value="1"/>
</dbReference>
<feature type="transmembrane region" description="Helical" evidence="6">
    <location>
        <begin position="81"/>
        <end position="103"/>
    </location>
</feature>
<feature type="transmembrane region" description="Helical" evidence="6">
    <location>
        <begin position="231"/>
        <end position="252"/>
    </location>
</feature>
<sequence>MSTTVKEEPLLRLRGFRNLFVAGAVSQLGSQISYVALPLLAVTALGAGAGEVGLLSALGTLTVLLLGLPAGAWVDRVRRRPLMIATDLLRAAVLLSVPLAWWAGQLSMGHLYVVAVLTGAGTLLFDVAAYSIVPALVGRERLTPANTLLVGTGAGMDVAGRSAAGVLVQVAGAPVAILLDALSYVWSAAWLRTVPEPGGARRGCADDPMERPEPMERQEPMGRQIAEGVRFLFGNPILVTALLQGTMANLAFPLCSVLLPVVLVQQLGHPEWVVGAYLAAGGLGVLAGSAGANAIGRRLGTGRAAWLASVVTTPAALVVPLLTWGGPWVWASAAAWFVLTFRTGLNNVLLVSLRQRVTPDAMLGRMTATMRLLLTGALGAGGLLAAGVGELWGAGAAMALGAAVMALSWLPYVRSPLRHEP</sequence>
<dbReference type="EMBL" id="CP017717">
    <property type="protein sequence ID" value="AQZ66668.1"/>
    <property type="molecule type" value="Genomic_DNA"/>
</dbReference>
<evidence type="ECO:0000256" key="4">
    <source>
        <dbReference type="ARBA" id="ARBA00022989"/>
    </source>
</evidence>
<evidence type="ECO:0000256" key="3">
    <source>
        <dbReference type="ARBA" id="ARBA00022692"/>
    </source>
</evidence>
<keyword evidence="8" id="KW-1185">Reference proteome</keyword>
<feature type="transmembrane region" description="Helical" evidence="6">
    <location>
        <begin position="109"/>
        <end position="133"/>
    </location>
</feature>
<feature type="transmembrane region" description="Helical" evidence="6">
    <location>
        <begin position="20"/>
        <end position="46"/>
    </location>
</feature>
<evidence type="ECO:0000256" key="6">
    <source>
        <dbReference type="SAM" id="Phobius"/>
    </source>
</evidence>
<accession>A0A1V0A8Z0</accession>
<dbReference type="CDD" id="cd06173">
    <property type="entry name" value="MFS_MefA_like"/>
    <property type="match status" value="1"/>
</dbReference>
<feature type="transmembrane region" description="Helical" evidence="6">
    <location>
        <begin position="328"/>
        <end position="351"/>
    </location>
</feature>
<dbReference type="PANTHER" id="PTHR23513:SF6">
    <property type="entry name" value="MAJOR FACILITATOR SUPERFAMILY ASSOCIATED DOMAIN-CONTAINING PROTEIN"/>
    <property type="match status" value="1"/>
</dbReference>
<dbReference type="KEGG" id="noa:BKM31_39150"/>
<dbReference type="InterPro" id="IPR036259">
    <property type="entry name" value="MFS_trans_sf"/>
</dbReference>
<evidence type="ECO:0000313" key="8">
    <source>
        <dbReference type="Proteomes" id="UP000190797"/>
    </source>
</evidence>
<dbReference type="Proteomes" id="UP000190797">
    <property type="component" value="Chromosome"/>
</dbReference>
<name>A0A1V0A8Z0_9ACTN</name>
<dbReference type="GO" id="GO:0022857">
    <property type="term" value="F:transmembrane transporter activity"/>
    <property type="evidence" value="ECO:0007669"/>
    <property type="project" value="InterPro"/>
</dbReference>
<evidence type="ECO:0000256" key="5">
    <source>
        <dbReference type="ARBA" id="ARBA00023136"/>
    </source>
</evidence>
<evidence type="ECO:0000256" key="1">
    <source>
        <dbReference type="ARBA" id="ARBA00004651"/>
    </source>
</evidence>
<dbReference type="Pfam" id="PF07690">
    <property type="entry name" value="MFS_1"/>
    <property type="match status" value="1"/>
</dbReference>